<evidence type="ECO:0000313" key="4">
    <source>
        <dbReference type="EMBL" id="MBC8576044.1"/>
    </source>
</evidence>
<dbReference type="EMBL" id="JACRTB010000008">
    <property type="protein sequence ID" value="MBC8576044.1"/>
    <property type="molecule type" value="Genomic_DNA"/>
</dbReference>
<dbReference type="Gene3D" id="3.40.109.10">
    <property type="entry name" value="NADH Oxidase"/>
    <property type="match status" value="1"/>
</dbReference>
<feature type="domain" description="Nitroreductase" evidence="3">
    <location>
        <begin position="7"/>
        <end position="63"/>
    </location>
</feature>
<dbReference type="CDD" id="cd02062">
    <property type="entry name" value="Nitro_FMN_reductase"/>
    <property type="match status" value="1"/>
</dbReference>
<dbReference type="PANTHER" id="PTHR43673:SF10">
    <property type="entry name" value="NADH DEHYDROGENASE_NAD(P)H NITROREDUCTASE XCC3605-RELATED"/>
    <property type="match status" value="1"/>
</dbReference>
<comment type="caution">
    <text evidence="4">The sequence shown here is derived from an EMBL/GenBank/DDBJ whole genome shotgun (WGS) entry which is preliminary data.</text>
</comment>
<dbReference type="PANTHER" id="PTHR43673">
    <property type="entry name" value="NAD(P)H NITROREDUCTASE YDGI-RELATED"/>
    <property type="match status" value="1"/>
</dbReference>
<protein>
    <submittedName>
        <fullName evidence="4">Nitroreductase family protein</fullName>
    </submittedName>
</protein>
<evidence type="ECO:0000259" key="3">
    <source>
        <dbReference type="Pfam" id="PF00881"/>
    </source>
</evidence>
<evidence type="ECO:0000313" key="5">
    <source>
        <dbReference type="Proteomes" id="UP000658131"/>
    </source>
</evidence>
<name>A0ABR7NIA5_9FIRM</name>
<evidence type="ECO:0000256" key="2">
    <source>
        <dbReference type="ARBA" id="ARBA00023002"/>
    </source>
</evidence>
<dbReference type="SUPFAM" id="SSF55469">
    <property type="entry name" value="FMN-dependent nitroreductase-like"/>
    <property type="match status" value="1"/>
</dbReference>
<accession>A0ABR7NIA5</accession>
<feature type="domain" description="Nitroreductase" evidence="3">
    <location>
        <begin position="72"/>
        <end position="157"/>
    </location>
</feature>
<dbReference type="Pfam" id="PF00881">
    <property type="entry name" value="Nitroreductase"/>
    <property type="match status" value="2"/>
</dbReference>
<keyword evidence="5" id="KW-1185">Reference proteome</keyword>
<organism evidence="4 5">
    <name type="scientific">Yanshouia hominis</name>
    <dbReference type="NCBI Taxonomy" id="2763673"/>
    <lineage>
        <taxon>Bacteria</taxon>
        <taxon>Bacillati</taxon>
        <taxon>Bacillota</taxon>
        <taxon>Clostridia</taxon>
        <taxon>Eubacteriales</taxon>
        <taxon>Oscillospiraceae</taxon>
        <taxon>Yanshouia</taxon>
    </lineage>
</organism>
<dbReference type="RefSeq" id="WP_262399598.1">
    <property type="nucleotide sequence ID" value="NZ_JACRTB010000008.1"/>
</dbReference>
<dbReference type="Proteomes" id="UP000658131">
    <property type="component" value="Unassembled WGS sequence"/>
</dbReference>
<proteinExistence type="inferred from homology"/>
<evidence type="ECO:0000256" key="1">
    <source>
        <dbReference type="ARBA" id="ARBA00007118"/>
    </source>
</evidence>
<keyword evidence="2" id="KW-0560">Oxidoreductase</keyword>
<dbReference type="InterPro" id="IPR000415">
    <property type="entry name" value="Nitroreductase-like"/>
</dbReference>
<reference evidence="4 5" key="1">
    <citation type="submission" date="2020-08" db="EMBL/GenBank/DDBJ databases">
        <title>Genome public.</title>
        <authorList>
            <person name="Liu C."/>
            <person name="Sun Q."/>
        </authorList>
    </citation>
    <scope>NUCLEOTIDE SEQUENCE [LARGE SCALE GENOMIC DNA]</scope>
    <source>
        <strain evidence="4 5">BX1</strain>
    </source>
</reference>
<gene>
    <name evidence="4" type="ORF">H8717_06440</name>
</gene>
<sequence length="181" mass="20268">MDWKDLLKRRESCRVYRDQPVPRTVLDELVKEALQSPSGCNAQPWRFLIVDDPQAKKRLVEALDDDGLTGCPWGDTVPAFIVISELKATLKPKVAERYDSQKFAQMDIGMAAMTICYAAADMGLGSCMIGTFHEKKLREALGIPDEAKPRLIITLGYDGVGHPPRAKIRRTFAEACGHNHW</sequence>
<comment type="similarity">
    <text evidence="1">Belongs to the nitroreductase family.</text>
</comment>
<dbReference type="InterPro" id="IPR029479">
    <property type="entry name" value="Nitroreductase"/>
</dbReference>